<accession>A0A3N5Y2X9</accession>
<dbReference type="Pfam" id="PF22763">
    <property type="entry name" value="NrS1-1_pol-like_HBD"/>
    <property type="match status" value="1"/>
</dbReference>
<dbReference type="RefSeq" id="WP_124027333.1">
    <property type="nucleotide sequence ID" value="NZ_JBHRSN010000015.1"/>
</dbReference>
<dbReference type="EMBL" id="RPOK01000002">
    <property type="protein sequence ID" value="RPJ67433.1"/>
    <property type="molecule type" value="Genomic_DNA"/>
</dbReference>
<gene>
    <name evidence="2" type="ORF">DRW07_07890</name>
</gene>
<dbReference type="SUPFAM" id="SSF52540">
    <property type="entry name" value="P-loop containing nucleoside triphosphate hydrolases"/>
    <property type="match status" value="1"/>
</dbReference>
<feature type="domain" description="NrS-1 polymerase-like HBD" evidence="1">
    <location>
        <begin position="73"/>
        <end position="135"/>
    </location>
</feature>
<evidence type="ECO:0000313" key="2">
    <source>
        <dbReference type="EMBL" id="RPJ67433.1"/>
    </source>
</evidence>
<dbReference type="Pfam" id="PF13481">
    <property type="entry name" value="AAA_25"/>
    <property type="match status" value="1"/>
</dbReference>
<sequence>MNTLAKYMKWSNKTNESKQHKHYISAANNTSFISTEGGMDDNAILGIMFNAANGDAVKKLYEGDVSAHNNDSSAADLALVNHIAFYTQTPKQIDRIFRTSALFQEKWDDVHSADGRTYGEMTITKALSDLSNTYSSPSRTKVQTEAKEFQFVNGAEIIKRSGKTDWLIENYIPSDATVLIFGNPASGKSLIALDMACCIGSGRDWEGNTVKQGNVAYIAGEGFNGLSKRLRAVSEAKDLEVKHFYSSEISMDLMERGSVDLVRKAVRGINDLRLIIIDTLHRNSTGEENSSKDFSVILKHCDLLRNATGATIMLVHHSGHSDQKRSRGSSSIKGAMDAEFKVSQSPQKVVTLECTKMKDDKKSESIKFDLKTVITDYDDDGEPIAGPLLEKSTTYFKTDKTAVMKGKNALALDILRELAGANGEPVNKANWRDCFIKRSNVKPDSKDPVDAKRTQFKRAVKSLKENGLVIEDNGSFSIADSDASTEEDNE</sequence>
<comment type="caution">
    <text evidence="2">The sequence shown here is derived from an EMBL/GenBank/DDBJ whole genome shotgun (WGS) entry which is preliminary data.</text>
</comment>
<dbReference type="Gene3D" id="3.40.50.300">
    <property type="entry name" value="P-loop containing nucleotide triphosphate hydrolases"/>
    <property type="match status" value="1"/>
</dbReference>
<evidence type="ECO:0000313" key="3">
    <source>
        <dbReference type="Proteomes" id="UP000275281"/>
    </source>
</evidence>
<keyword evidence="3" id="KW-1185">Reference proteome</keyword>
<evidence type="ECO:0000259" key="1">
    <source>
        <dbReference type="Pfam" id="PF22763"/>
    </source>
</evidence>
<dbReference type="Proteomes" id="UP000275281">
    <property type="component" value="Unassembled WGS sequence"/>
</dbReference>
<dbReference type="InterPro" id="IPR054468">
    <property type="entry name" value="NrSPol-like_HBD"/>
</dbReference>
<dbReference type="OrthoDB" id="784829at2"/>
<dbReference type="InterPro" id="IPR027417">
    <property type="entry name" value="P-loop_NTPase"/>
</dbReference>
<reference evidence="2 3" key="1">
    <citation type="submission" date="2018-11" db="EMBL/GenBank/DDBJ databases">
        <authorList>
            <person name="Ye M.-Q."/>
            <person name="Du Z.-J."/>
        </authorList>
    </citation>
    <scope>NUCLEOTIDE SEQUENCE [LARGE SCALE GENOMIC DNA]</scope>
    <source>
        <strain evidence="2 3">U0105</strain>
    </source>
</reference>
<dbReference type="AlphaFoldDB" id="A0A3N5Y2X9"/>
<name>A0A3N5Y2X9_9ALTE</name>
<organism evidence="2 3">
    <name type="scientific">Alteromonas sediminis</name>
    <dbReference type="NCBI Taxonomy" id="2259342"/>
    <lineage>
        <taxon>Bacteria</taxon>
        <taxon>Pseudomonadati</taxon>
        <taxon>Pseudomonadota</taxon>
        <taxon>Gammaproteobacteria</taxon>
        <taxon>Alteromonadales</taxon>
        <taxon>Alteromonadaceae</taxon>
        <taxon>Alteromonas/Salinimonas group</taxon>
        <taxon>Alteromonas</taxon>
    </lineage>
</organism>
<protein>
    <recommendedName>
        <fullName evidence="1">NrS-1 polymerase-like HBD domain-containing protein</fullName>
    </recommendedName>
</protein>
<proteinExistence type="predicted"/>